<name>A0ABQ9EBQ9_TEGGR</name>
<evidence type="ECO:0000313" key="1">
    <source>
        <dbReference type="EMBL" id="KAJ8301322.1"/>
    </source>
</evidence>
<reference evidence="1 2" key="1">
    <citation type="submission" date="2022-12" db="EMBL/GenBank/DDBJ databases">
        <title>Chromosome-level genome of Tegillarca granosa.</title>
        <authorList>
            <person name="Kim J."/>
        </authorList>
    </citation>
    <scope>NUCLEOTIDE SEQUENCE [LARGE SCALE GENOMIC DNA]</scope>
    <source>
        <strain evidence="1">Teg-2019</strain>
        <tissue evidence="1">Adductor muscle</tissue>
    </source>
</reference>
<dbReference type="PANTHER" id="PTHR12471">
    <property type="entry name" value="VACUOLAR ATP SYNTHASE SUBUNIT S1"/>
    <property type="match status" value="1"/>
</dbReference>
<proteinExistence type="predicted"/>
<organism evidence="1 2">
    <name type="scientific">Tegillarca granosa</name>
    <name type="common">Malaysian cockle</name>
    <name type="synonym">Anadara granosa</name>
    <dbReference type="NCBI Taxonomy" id="220873"/>
    <lineage>
        <taxon>Eukaryota</taxon>
        <taxon>Metazoa</taxon>
        <taxon>Spiralia</taxon>
        <taxon>Lophotrochozoa</taxon>
        <taxon>Mollusca</taxon>
        <taxon>Bivalvia</taxon>
        <taxon>Autobranchia</taxon>
        <taxon>Pteriomorphia</taxon>
        <taxon>Arcoida</taxon>
        <taxon>Arcoidea</taxon>
        <taxon>Arcidae</taxon>
        <taxon>Tegillarca</taxon>
    </lineage>
</organism>
<protein>
    <submittedName>
        <fullName evidence="1">Uncharacterized protein</fullName>
    </submittedName>
</protein>
<keyword evidence="2" id="KW-1185">Reference proteome</keyword>
<gene>
    <name evidence="1" type="ORF">KUTeg_020309</name>
</gene>
<comment type="caution">
    <text evidence="1">The sequence shown here is derived from an EMBL/GenBank/DDBJ whole genome shotgun (WGS) entry which is preliminary data.</text>
</comment>
<dbReference type="InterPro" id="IPR008388">
    <property type="entry name" value="Ac45_acc_su"/>
</dbReference>
<accession>A0ABQ9EBQ9</accession>
<dbReference type="PANTHER" id="PTHR12471:SF7">
    <property type="entry name" value="V-TYPE PROTON ATPASE SUBUNIT S1"/>
    <property type="match status" value="1"/>
</dbReference>
<evidence type="ECO:0000313" key="2">
    <source>
        <dbReference type="Proteomes" id="UP001217089"/>
    </source>
</evidence>
<sequence>MASKIFKMNTILVVFIAAFTVALGSKVPVLIWSPSRSMVDIPQSYAGKTVKTSEFTNKYLSPLTSKSRDHHLVIFVQDKLSLEDFTNYADVYNTDSDGGAFKNVKGFMDEHSSVHLSSVHSPDVAIDNLIEEFQGKLQNVKSEKDLKNLDLATGQSLIIINLSPVRGAENEEEALKKNDQQIANVVQHLNKRNVKYSAIYTGQDSAKIDAESHSSHRHLLSTVEKANGTFVNQTCLYFFTRGITLFLQIKKNNYTIHTNKSDEIDGDKSTCSNDTAVLNLKLKSVNVEIE</sequence>
<dbReference type="EMBL" id="JARBDR010000918">
    <property type="protein sequence ID" value="KAJ8301322.1"/>
    <property type="molecule type" value="Genomic_DNA"/>
</dbReference>
<dbReference type="Proteomes" id="UP001217089">
    <property type="component" value="Unassembled WGS sequence"/>
</dbReference>